<keyword evidence="4 11" id="KW-0812">Transmembrane</keyword>
<dbReference type="FunFam" id="3.80.10.10:FF:000383">
    <property type="entry name" value="Leucine-rich repeat receptor protein kinase EMS1"/>
    <property type="match status" value="1"/>
</dbReference>
<dbReference type="GO" id="GO:0005886">
    <property type="term" value="C:plasma membrane"/>
    <property type="evidence" value="ECO:0007669"/>
    <property type="project" value="UniProtKB-SubCell"/>
</dbReference>
<evidence type="ECO:0000256" key="4">
    <source>
        <dbReference type="ARBA" id="ARBA00022692"/>
    </source>
</evidence>
<dbReference type="EMBL" id="CP093348">
    <property type="protein sequence ID" value="WOH05936.1"/>
    <property type="molecule type" value="Genomic_DNA"/>
</dbReference>
<dbReference type="PROSITE" id="PS50011">
    <property type="entry name" value="PROTEIN_KINASE_DOM"/>
    <property type="match status" value="1"/>
</dbReference>
<dbReference type="InterPro" id="IPR011009">
    <property type="entry name" value="Kinase-like_dom_sf"/>
</dbReference>
<feature type="compositionally biased region" description="Basic and acidic residues" evidence="10">
    <location>
        <begin position="887"/>
        <end position="896"/>
    </location>
</feature>
<dbReference type="Gene3D" id="3.30.200.20">
    <property type="entry name" value="Phosphorylase Kinase, domain 1"/>
    <property type="match status" value="1"/>
</dbReference>
<evidence type="ECO:0000256" key="5">
    <source>
        <dbReference type="ARBA" id="ARBA00022729"/>
    </source>
</evidence>
<feature type="domain" description="Protein kinase" evidence="12">
    <location>
        <begin position="523"/>
        <end position="806"/>
    </location>
</feature>
<protein>
    <recommendedName>
        <fullName evidence="12">Protein kinase domain-containing protein</fullName>
    </recommendedName>
</protein>
<sequence length="896" mass="98929">MKKRSTALFHSLLVMELNVLLLLFFFNSVMTQSLSSHSEHSALFQLRSSLGIKAKYWPRKTDPCSRWVGIHCQNGRVTGINLSELKRTRASQLSPQFAVDALSSFSHLVLLNTTGFKLPGSIPEWFGFNLTTIEVLDLRFSSIVGSIPQSFGSLYRLSFICLSGNSLTGNIPASLGQLSELLVMDLSDNLLTGTIPFGAPSFNKITKIDLSSNFLSGPIPPGFGSLSGLESLKLSNNSFTGSIPAQLGNLSKLVELDLGFNFLSGLLPRSFGRLESLRKLVIANNGLDGQLPGNLFANLTQLQYVVLSQNHFDGIVPRFSMPSQLRHFDVSGNNFTGYLVNVTAIFGIPDRLFNLSNNHIYGNLTSSIGKFGILDLSNNYLQGAAPNESGSNIIVSGNCFLSLPGQRSSKDCKMFYAHRGLYASNDIGLHPVGLSLHRTPRRKHRLTYVLVGVFGGLGFIVVLALVLVVLLKVCGKRNIEQRGTSNVSPAPEVGNVQPPKASTFSCPGELFTYKQILQATKDFSDTNFIKHGHSGDLFRGTLEGGFAVVIKKVDVCSFPKESYTLELEFFNKFSHTRLVPLLGYCLEQEDEKFFVYKHMPNGDLSKCLYRPIGLKDASIHSLDWITRLKIAIGAAEGLSYLHHECNPPLVHRNVKATSILLDDKYEVRLGSLSEVRSQGGENHHNMITRLLRIQSGEQGASGPCTTSACDVYCFGKVLLELVTGKHGISETDDASTKEWLEHNLSYISIYDKDQVAKIIDPSLIIDDDLLEEVWAVAIVAKSCLNPKASRRPLMRHILRALENPFKVVREEHFSSARTTSSRRSWSATFFGSWRHSSSGSNQANRDIISALKQSGRVGSQSSGMHESSSSRKRLSSEIFPEPMEMQDVERQDNVHR</sequence>
<dbReference type="Pfam" id="PF07714">
    <property type="entry name" value="PK_Tyr_Ser-Thr"/>
    <property type="match status" value="1"/>
</dbReference>
<dbReference type="SMART" id="SM00369">
    <property type="entry name" value="LRR_TYP"/>
    <property type="match status" value="5"/>
</dbReference>
<dbReference type="AlphaFoldDB" id="A0AAF0XCU8"/>
<accession>A0AAF0XCU8</accession>
<evidence type="ECO:0000313" key="13">
    <source>
        <dbReference type="EMBL" id="WOH05936.1"/>
    </source>
</evidence>
<evidence type="ECO:0000256" key="10">
    <source>
        <dbReference type="SAM" id="MobiDB-lite"/>
    </source>
</evidence>
<reference evidence="13" key="1">
    <citation type="journal article" date="2016" name="Nat. Genet.">
        <title>A high-quality carrot genome assembly provides new insights into carotenoid accumulation and asterid genome evolution.</title>
        <authorList>
            <person name="Iorizzo M."/>
            <person name="Ellison S."/>
            <person name="Senalik D."/>
            <person name="Zeng P."/>
            <person name="Satapoomin P."/>
            <person name="Huang J."/>
            <person name="Bowman M."/>
            <person name="Iovene M."/>
            <person name="Sanseverino W."/>
            <person name="Cavagnaro P."/>
            <person name="Yildiz M."/>
            <person name="Macko-Podgorni A."/>
            <person name="Moranska E."/>
            <person name="Grzebelus E."/>
            <person name="Grzebelus D."/>
            <person name="Ashrafi H."/>
            <person name="Zheng Z."/>
            <person name="Cheng S."/>
            <person name="Spooner D."/>
            <person name="Van Deynze A."/>
            <person name="Simon P."/>
        </authorList>
    </citation>
    <scope>NUCLEOTIDE SEQUENCE</scope>
    <source>
        <tissue evidence="13">Leaf</tissue>
    </source>
</reference>
<evidence type="ECO:0000256" key="8">
    <source>
        <dbReference type="ARBA" id="ARBA00023136"/>
    </source>
</evidence>
<dbReference type="InterPro" id="IPR000719">
    <property type="entry name" value="Prot_kinase_dom"/>
</dbReference>
<dbReference type="Gene3D" id="3.80.10.10">
    <property type="entry name" value="Ribonuclease Inhibitor"/>
    <property type="match status" value="2"/>
</dbReference>
<organism evidence="13 14">
    <name type="scientific">Daucus carota subsp. sativus</name>
    <name type="common">Carrot</name>
    <dbReference type="NCBI Taxonomy" id="79200"/>
    <lineage>
        <taxon>Eukaryota</taxon>
        <taxon>Viridiplantae</taxon>
        <taxon>Streptophyta</taxon>
        <taxon>Embryophyta</taxon>
        <taxon>Tracheophyta</taxon>
        <taxon>Spermatophyta</taxon>
        <taxon>Magnoliopsida</taxon>
        <taxon>eudicotyledons</taxon>
        <taxon>Gunneridae</taxon>
        <taxon>Pentapetalae</taxon>
        <taxon>asterids</taxon>
        <taxon>campanulids</taxon>
        <taxon>Apiales</taxon>
        <taxon>Apiaceae</taxon>
        <taxon>Apioideae</taxon>
        <taxon>Scandiceae</taxon>
        <taxon>Daucinae</taxon>
        <taxon>Daucus</taxon>
        <taxon>Daucus sect. Daucus</taxon>
    </lineage>
</organism>
<reference evidence="13" key="2">
    <citation type="submission" date="2022-03" db="EMBL/GenBank/DDBJ databases">
        <title>Draft title - Genomic analysis of global carrot germplasm unveils the trajectory of domestication and the origin of high carotenoid orange carrot.</title>
        <authorList>
            <person name="Iorizzo M."/>
            <person name="Ellison S."/>
            <person name="Senalik D."/>
            <person name="Macko-Podgorni A."/>
            <person name="Grzebelus D."/>
            <person name="Bostan H."/>
            <person name="Rolling W."/>
            <person name="Curaba J."/>
            <person name="Simon P."/>
        </authorList>
    </citation>
    <scope>NUCLEOTIDE SEQUENCE</scope>
    <source>
        <tissue evidence="13">Leaf</tissue>
    </source>
</reference>
<dbReference type="GO" id="GO:0004672">
    <property type="term" value="F:protein kinase activity"/>
    <property type="evidence" value="ECO:0007669"/>
    <property type="project" value="InterPro"/>
</dbReference>
<dbReference type="Pfam" id="PF00560">
    <property type="entry name" value="LRR_1"/>
    <property type="match status" value="2"/>
</dbReference>
<dbReference type="GO" id="GO:0005524">
    <property type="term" value="F:ATP binding"/>
    <property type="evidence" value="ECO:0007669"/>
    <property type="project" value="InterPro"/>
</dbReference>
<dbReference type="FunFam" id="3.80.10.10:FF:000041">
    <property type="entry name" value="LRR receptor-like serine/threonine-protein kinase ERECTA"/>
    <property type="match status" value="1"/>
</dbReference>
<dbReference type="Proteomes" id="UP000077755">
    <property type="component" value="Chromosome 6"/>
</dbReference>
<keyword evidence="3" id="KW-0433">Leucine-rich repeat</keyword>
<evidence type="ECO:0000256" key="1">
    <source>
        <dbReference type="ARBA" id="ARBA00004236"/>
    </source>
</evidence>
<evidence type="ECO:0000256" key="3">
    <source>
        <dbReference type="ARBA" id="ARBA00022614"/>
    </source>
</evidence>
<gene>
    <name evidence="13" type="ORF">DCAR_0625359</name>
</gene>
<evidence type="ECO:0000256" key="11">
    <source>
        <dbReference type="SAM" id="Phobius"/>
    </source>
</evidence>
<dbReference type="PANTHER" id="PTHR48007:SF81">
    <property type="entry name" value="PROTEIN KINASE DOMAIN-CONTAINING PROTEIN"/>
    <property type="match status" value="1"/>
</dbReference>
<keyword evidence="2" id="KW-1003">Cell membrane</keyword>
<dbReference type="KEGG" id="dcr:108227092"/>
<evidence type="ECO:0000313" key="14">
    <source>
        <dbReference type="Proteomes" id="UP000077755"/>
    </source>
</evidence>
<dbReference type="InterPro" id="IPR003591">
    <property type="entry name" value="Leu-rich_rpt_typical-subtyp"/>
</dbReference>
<evidence type="ECO:0000259" key="12">
    <source>
        <dbReference type="PROSITE" id="PS50011"/>
    </source>
</evidence>
<keyword evidence="6" id="KW-0677">Repeat</keyword>
<feature type="transmembrane region" description="Helical" evidence="11">
    <location>
        <begin position="6"/>
        <end position="26"/>
    </location>
</feature>
<evidence type="ECO:0000256" key="9">
    <source>
        <dbReference type="ARBA" id="ARBA00023180"/>
    </source>
</evidence>
<dbReference type="Gene3D" id="1.10.510.10">
    <property type="entry name" value="Transferase(Phosphotransferase) domain 1"/>
    <property type="match status" value="1"/>
</dbReference>
<dbReference type="GO" id="GO:0051707">
    <property type="term" value="P:response to other organism"/>
    <property type="evidence" value="ECO:0007669"/>
    <property type="project" value="UniProtKB-ARBA"/>
</dbReference>
<dbReference type="FunFam" id="3.30.200.20:FF:000433">
    <property type="entry name" value="Predicted protein"/>
    <property type="match status" value="1"/>
</dbReference>
<dbReference type="FunFam" id="1.10.510.10:FF:000448">
    <property type="entry name" value="Putative LRR receptor-like serine/threonine-protein kinase"/>
    <property type="match status" value="1"/>
</dbReference>
<keyword evidence="14" id="KW-1185">Reference proteome</keyword>
<dbReference type="InterPro" id="IPR001611">
    <property type="entry name" value="Leu-rich_rpt"/>
</dbReference>
<dbReference type="InterPro" id="IPR046959">
    <property type="entry name" value="PRK1-6/SRF4-like"/>
</dbReference>
<comment type="subcellular location">
    <subcellularLocation>
        <location evidence="1">Cell membrane</location>
    </subcellularLocation>
</comment>
<feature type="transmembrane region" description="Helical" evidence="11">
    <location>
        <begin position="446"/>
        <end position="471"/>
    </location>
</feature>
<keyword evidence="9" id="KW-0325">Glycoprotein</keyword>
<name>A0AAF0XCU8_DAUCS</name>
<feature type="region of interest" description="Disordered" evidence="10">
    <location>
        <begin position="853"/>
        <end position="896"/>
    </location>
</feature>
<dbReference type="Pfam" id="PF13855">
    <property type="entry name" value="LRR_8"/>
    <property type="match status" value="1"/>
</dbReference>
<dbReference type="SUPFAM" id="SSF52058">
    <property type="entry name" value="L domain-like"/>
    <property type="match status" value="1"/>
</dbReference>
<evidence type="ECO:0000256" key="2">
    <source>
        <dbReference type="ARBA" id="ARBA00022475"/>
    </source>
</evidence>
<dbReference type="InterPro" id="IPR001245">
    <property type="entry name" value="Ser-Thr/Tyr_kinase_cat_dom"/>
</dbReference>
<keyword evidence="5" id="KW-0732">Signal</keyword>
<dbReference type="InterPro" id="IPR032675">
    <property type="entry name" value="LRR_dom_sf"/>
</dbReference>
<dbReference type="PANTHER" id="PTHR48007">
    <property type="entry name" value="LEUCINE-RICH REPEAT RECEPTOR-LIKE PROTEIN KINASE PXC1"/>
    <property type="match status" value="1"/>
</dbReference>
<evidence type="ECO:0000256" key="7">
    <source>
        <dbReference type="ARBA" id="ARBA00022989"/>
    </source>
</evidence>
<proteinExistence type="predicted"/>
<dbReference type="GO" id="GO:0006952">
    <property type="term" value="P:defense response"/>
    <property type="evidence" value="ECO:0007669"/>
    <property type="project" value="UniProtKB-ARBA"/>
</dbReference>
<keyword evidence="7 11" id="KW-1133">Transmembrane helix</keyword>
<dbReference type="SUPFAM" id="SSF56112">
    <property type="entry name" value="Protein kinase-like (PK-like)"/>
    <property type="match status" value="1"/>
</dbReference>
<keyword evidence="8 11" id="KW-0472">Membrane</keyword>
<evidence type="ECO:0000256" key="6">
    <source>
        <dbReference type="ARBA" id="ARBA00022737"/>
    </source>
</evidence>